<dbReference type="PANTHER" id="PTHR48081:SF26">
    <property type="entry name" value="ALPHA_BETA HYDROLASE FOLD-3 DOMAIN-CONTAINING PROTEIN"/>
    <property type="match status" value="1"/>
</dbReference>
<proteinExistence type="predicted"/>
<sequence>MVHQYRNQPLRGFYLLYEFTALITFRLPYWVVRNSLRPLRARRSWSLRKAVFVELVKRISKITTKVDGIKFIADHTTVTQGPDIKHVWLDPIPDLLNNKLRAWAAKVNVVPASIPGYWFDKQGVDTPIGAPPRPGEKVIYSLHGGGYTRYSASPKDLIARILHGLLENCTDVQRIFAAEYRLSRAAPEDTPAHAFPAALLDALAGYTYLVETVGFAPQDIVIEGDSAGGNLALALTRYLVENAGSVAGLPAPPGALLLLSPWVDLTIKSPEPGSRAAANSSADYLGLPEAGDYARRAFLGPHDPLDPYISPGSNDPRMPPVSFEGFPHTFIVAGGAELLIDEIGVLVERMKDSLGEKVTYYEAPDAVHDYIVFRWAEPERTIRSRRSLSG</sequence>
<dbReference type="InterPro" id="IPR013094">
    <property type="entry name" value="AB_hydrolase_3"/>
</dbReference>
<keyword evidence="2" id="KW-0812">Transmembrane</keyword>
<feature type="transmembrane region" description="Helical" evidence="2">
    <location>
        <begin position="12"/>
        <end position="32"/>
    </location>
</feature>
<evidence type="ECO:0000313" key="4">
    <source>
        <dbReference type="EMBL" id="KAI0296504.1"/>
    </source>
</evidence>
<keyword evidence="2" id="KW-1133">Transmembrane helix</keyword>
<gene>
    <name evidence="4" type="ORF">B0F90DRAFT_1636341</name>
</gene>
<reference evidence="4" key="1">
    <citation type="journal article" date="2022" name="New Phytol.">
        <title>Evolutionary transition to the ectomycorrhizal habit in the genomes of a hyperdiverse lineage of mushroom-forming fungi.</title>
        <authorList>
            <person name="Looney B."/>
            <person name="Miyauchi S."/>
            <person name="Morin E."/>
            <person name="Drula E."/>
            <person name="Courty P.E."/>
            <person name="Kohler A."/>
            <person name="Kuo A."/>
            <person name="LaButti K."/>
            <person name="Pangilinan J."/>
            <person name="Lipzen A."/>
            <person name="Riley R."/>
            <person name="Andreopoulos W."/>
            <person name="He G."/>
            <person name="Johnson J."/>
            <person name="Nolan M."/>
            <person name="Tritt A."/>
            <person name="Barry K.W."/>
            <person name="Grigoriev I.V."/>
            <person name="Nagy L.G."/>
            <person name="Hibbett D."/>
            <person name="Henrissat B."/>
            <person name="Matheny P.B."/>
            <person name="Labbe J."/>
            <person name="Martin F.M."/>
        </authorList>
    </citation>
    <scope>NUCLEOTIDE SEQUENCE</scope>
    <source>
        <strain evidence="4">BPL690</strain>
    </source>
</reference>
<comment type="caution">
    <text evidence="4">The sequence shown here is derived from an EMBL/GenBank/DDBJ whole genome shotgun (WGS) entry which is preliminary data.</text>
</comment>
<dbReference type="GO" id="GO:0016787">
    <property type="term" value="F:hydrolase activity"/>
    <property type="evidence" value="ECO:0007669"/>
    <property type="project" value="UniProtKB-KW"/>
</dbReference>
<keyword evidence="2" id="KW-0472">Membrane</keyword>
<accession>A0AAD4M1S0</accession>
<evidence type="ECO:0000256" key="1">
    <source>
        <dbReference type="ARBA" id="ARBA00022801"/>
    </source>
</evidence>
<dbReference type="AlphaFoldDB" id="A0AAD4M1S0"/>
<evidence type="ECO:0000313" key="5">
    <source>
        <dbReference type="Proteomes" id="UP001203297"/>
    </source>
</evidence>
<dbReference type="EMBL" id="WTXG01000048">
    <property type="protein sequence ID" value="KAI0296504.1"/>
    <property type="molecule type" value="Genomic_DNA"/>
</dbReference>
<protein>
    <submittedName>
        <fullName evidence="4">Alpha/beta-hydrolase</fullName>
    </submittedName>
</protein>
<dbReference type="Gene3D" id="3.40.50.1820">
    <property type="entry name" value="alpha/beta hydrolase"/>
    <property type="match status" value="1"/>
</dbReference>
<feature type="domain" description="Alpha/beta hydrolase fold-3" evidence="3">
    <location>
        <begin position="141"/>
        <end position="371"/>
    </location>
</feature>
<dbReference type="PANTHER" id="PTHR48081">
    <property type="entry name" value="AB HYDROLASE SUPERFAMILY PROTEIN C4A8.06C"/>
    <property type="match status" value="1"/>
</dbReference>
<keyword evidence="1" id="KW-0378">Hydrolase</keyword>
<keyword evidence="5" id="KW-1185">Reference proteome</keyword>
<organism evidence="4 5">
    <name type="scientific">Multifurca ochricompacta</name>
    <dbReference type="NCBI Taxonomy" id="376703"/>
    <lineage>
        <taxon>Eukaryota</taxon>
        <taxon>Fungi</taxon>
        <taxon>Dikarya</taxon>
        <taxon>Basidiomycota</taxon>
        <taxon>Agaricomycotina</taxon>
        <taxon>Agaricomycetes</taxon>
        <taxon>Russulales</taxon>
        <taxon>Russulaceae</taxon>
        <taxon>Multifurca</taxon>
    </lineage>
</organism>
<dbReference type="Pfam" id="PF07859">
    <property type="entry name" value="Abhydrolase_3"/>
    <property type="match status" value="1"/>
</dbReference>
<dbReference type="Proteomes" id="UP001203297">
    <property type="component" value="Unassembled WGS sequence"/>
</dbReference>
<evidence type="ECO:0000259" key="3">
    <source>
        <dbReference type="Pfam" id="PF07859"/>
    </source>
</evidence>
<name>A0AAD4M1S0_9AGAM</name>
<evidence type="ECO:0000256" key="2">
    <source>
        <dbReference type="SAM" id="Phobius"/>
    </source>
</evidence>
<dbReference type="InterPro" id="IPR050300">
    <property type="entry name" value="GDXG_lipolytic_enzyme"/>
</dbReference>
<dbReference type="InterPro" id="IPR029058">
    <property type="entry name" value="AB_hydrolase_fold"/>
</dbReference>
<dbReference type="SUPFAM" id="SSF53474">
    <property type="entry name" value="alpha/beta-Hydrolases"/>
    <property type="match status" value="1"/>
</dbReference>